<dbReference type="Proteomes" id="UP000717585">
    <property type="component" value="Unassembled WGS sequence"/>
</dbReference>
<evidence type="ECO:0000313" key="1">
    <source>
        <dbReference type="EMBL" id="KAG9396677.1"/>
    </source>
</evidence>
<protein>
    <submittedName>
        <fullName evidence="1">Uncharacterized protein</fullName>
    </submittedName>
</protein>
<gene>
    <name evidence="1" type="ORF">J8273_1695</name>
</gene>
<dbReference type="AlphaFoldDB" id="A0A8J6BB95"/>
<reference evidence="1" key="1">
    <citation type="submission" date="2021-05" db="EMBL/GenBank/DDBJ databases">
        <title>A free-living protist that lacks canonical eukaryotic 1 DNA replication and segregation systems.</title>
        <authorList>
            <person name="Salas-Leiva D.E."/>
            <person name="Tromer E.C."/>
            <person name="Curtis B.A."/>
            <person name="Jerlstrom-Hultqvist J."/>
            <person name="Kolisko M."/>
            <person name="Yi Z."/>
            <person name="Salas-Leiva J.S."/>
            <person name="Gallot-Lavallee L."/>
            <person name="Kops G.J.P.L."/>
            <person name="Archibald J.M."/>
            <person name="Simpson A.G.B."/>
            <person name="Roger A.J."/>
        </authorList>
    </citation>
    <scope>NUCLEOTIDE SEQUENCE</scope>
    <source>
        <strain evidence="1">BICM</strain>
    </source>
</reference>
<accession>A0A8J6BB95</accession>
<comment type="caution">
    <text evidence="1">The sequence shown here is derived from an EMBL/GenBank/DDBJ whole genome shotgun (WGS) entry which is preliminary data.</text>
</comment>
<proteinExistence type="predicted"/>
<organism evidence="1 2">
    <name type="scientific">Carpediemonas membranifera</name>
    <dbReference type="NCBI Taxonomy" id="201153"/>
    <lineage>
        <taxon>Eukaryota</taxon>
        <taxon>Metamonada</taxon>
        <taxon>Carpediemonas-like organisms</taxon>
        <taxon>Carpediemonas</taxon>
    </lineage>
</organism>
<sequence length="386" mass="41740">MAEITSICRLQAPSISGGRENYIAIGLSQGDLWFYSAQSFIEARSSSNAHVTPMLKVNIVPMSWSEKAILKMVMDEGMLYVLFSAGFVTLDINALATISYNEAQRDDFDAKEKLKPVETAVASLDGAALGSCNDLIPLHRVNIGGAQCRRVVVATDYYVPLVATLKAPGHWEVRSVDSRRDSPMYRDVSPNSSALSLLAVQNEVFVGNTSGQVLKFSVQRASFDLAQVIRASPPGQCGLVSGLVSLVGGFMAILEEGVEEALAIHLFNVNASRSHGEALKVTFETAARLPKYPVPPVMASSAAIDTTHSDNLYLMTSKGLIMYRLPDQRDATVVVPGARLARHVHPLDECVGISVGLDLTVMAYRKDLAVEVMARQSGVKWLKVLG</sequence>
<dbReference type="EMBL" id="JAHDYR010000005">
    <property type="protein sequence ID" value="KAG9396677.1"/>
    <property type="molecule type" value="Genomic_DNA"/>
</dbReference>
<name>A0A8J6BB95_9EUKA</name>
<keyword evidence="2" id="KW-1185">Reference proteome</keyword>
<evidence type="ECO:0000313" key="2">
    <source>
        <dbReference type="Proteomes" id="UP000717585"/>
    </source>
</evidence>